<dbReference type="InterPro" id="IPR029057">
    <property type="entry name" value="PRTase-like"/>
</dbReference>
<evidence type="ECO:0000256" key="6">
    <source>
        <dbReference type="ARBA" id="ARBA00011893"/>
    </source>
</evidence>
<keyword evidence="9 11" id="KW-0808">Transferase</keyword>
<dbReference type="NCBIfam" id="TIGR01090">
    <property type="entry name" value="apt"/>
    <property type="match status" value="1"/>
</dbReference>
<keyword evidence="8 11" id="KW-0328">Glycosyltransferase</keyword>
<evidence type="ECO:0000256" key="10">
    <source>
        <dbReference type="ARBA" id="ARBA00022726"/>
    </source>
</evidence>
<evidence type="ECO:0000259" key="12">
    <source>
        <dbReference type="Pfam" id="PF00156"/>
    </source>
</evidence>
<dbReference type="PANTHER" id="PTHR32315:SF3">
    <property type="entry name" value="ADENINE PHOSPHORIBOSYLTRANSFERASE"/>
    <property type="match status" value="1"/>
</dbReference>
<dbReference type="NCBIfam" id="NF002636">
    <property type="entry name" value="PRK02304.1-5"/>
    <property type="match status" value="1"/>
</dbReference>
<comment type="subcellular location">
    <subcellularLocation>
        <location evidence="3 11">Cytoplasm</location>
    </subcellularLocation>
</comment>
<evidence type="ECO:0000256" key="11">
    <source>
        <dbReference type="HAMAP-Rule" id="MF_00004"/>
    </source>
</evidence>
<dbReference type="Pfam" id="PF00156">
    <property type="entry name" value="Pribosyltran"/>
    <property type="match status" value="1"/>
</dbReference>
<evidence type="ECO:0000256" key="5">
    <source>
        <dbReference type="ARBA" id="ARBA00008391"/>
    </source>
</evidence>
<evidence type="ECO:0000256" key="9">
    <source>
        <dbReference type="ARBA" id="ARBA00022679"/>
    </source>
</evidence>
<dbReference type="GO" id="GO:0016208">
    <property type="term" value="F:AMP binding"/>
    <property type="evidence" value="ECO:0007669"/>
    <property type="project" value="TreeGrafter"/>
</dbReference>
<comment type="catalytic activity">
    <reaction evidence="1 11">
        <text>AMP + diphosphate = 5-phospho-alpha-D-ribose 1-diphosphate + adenine</text>
        <dbReference type="Rhea" id="RHEA:16609"/>
        <dbReference type="ChEBI" id="CHEBI:16708"/>
        <dbReference type="ChEBI" id="CHEBI:33019"/>
        <dbReference type="ChEBI" id="CHEBI:58017"/>
        <dbReference type="ChEBI" id="CHEBI:456215"/>
        <dbReference type="EC" id="2.4.2.7"/>
    </reaction>
</comment>
<dbReference type="InterPro" id="IPR005764">
    <property type="entry name" value="Ade_phspho_trans"/>
</dbReference>
<comment type="pathway">
    <text evidence="4 11">Purine metabolism; AMP biosynthesis via salvage pathway; AMP from adenine: step 1/1.</text>
</comment>
<proteinExistence type="inferred from homology"/>
<dbReference type="GO" id="GO:0002055">
    <property type="term" value="F:adenine binding"/>
    <property type="evidence" value="ECO:0007669"/>
    <property type="project" value="TreeGrafter"/>
</dbReference>
<dbReference type="EMBL" id="CP016769">
    <property type="protein sequence ID" value="ASY11336.1"/>
    <property type="molecule type" value="Genomic_DNA"/>
</dbReference>
<dbReference type="AlphaFoldDB" id="A0AAC9YRN2"/>
<comment type="subunit">
    <text evidence="11">Homodimer.</text>
</comment>
<dbReference type="HAMAP" id="MF_00004">
    <property type="entry name" value="Aden_phosphoribosyltr"/>
    <property type="match status" value="1"/>
</dbReference>
<evidence type="ECO:0000256" key="8">
    <source>
        <dbReference type="ARBA" id="ARBA00022676"/>
    </source>
</evidence>
<sequence>MKLADALSLIRDIPDYPKPGILFKDITPLLADPTAYSTVIKAFASQIDDVDVIAGIEARGFIFAAAIALEKSAGFVPFRKSGKLPFETIGAKYGLEYGEDEIEVHIDAFANGKTVVIIDDVLATGGTIAAALELAERTGAVVKSVQVLFEISGLGGRELIAKRFPKIEIKSLVTS</sequence>
<dbReference type="NCBIfam" id="NF002634">
    <property type="entry name" value="PRK02304.1-3"/>
    <property type="match status" value="1"/>
</dbReference>
<dbReference type="GO" id="GO:0006166">
    <property type="term" value="P:purine ribonucleoside salvage"/>
    <property type="evidence" value="ECO:0007669"/>
    <property type="project" value="UniProtKB-UniRule"/>
</dbReference>
<accession>A0AAC9YRN2</accession>
<keyword evidence="7 11" id="KW-0963">Cytoplasm</keyword>
<evidence type="ECO:0000256" key="4">
    <source>
        <dbReference type="ARBA" id="ARBA00004659"/>
    </source>
</evidence>
<dbReference type="EC" id="2.4.2.7" evidence="6 11"/>
<evidence type="ECO:0000256" key="1">
    <source>
        <dbReference type="ARBA" id="ARBA00000868"/>
    </source>
</evidence>
<evidence type="ECO:0000256" key="7">
    <source>
        <dbReference type="ARBA" id="ARBA00022490"/>
    </source>
</evidence>
<evidence type="ECO:0000313" key="14">
    <source>
        <dbReference type="Proteomes" id="UP000217144"/>
    </source>
</evidence>
<evidence type="ECO:0000256" key="2">
    <source>
        <dbReference type="ARBA" id="ARBA00003968"/>
    </source>
</evidence>
<protein>
    <recommendedName>
        <fullName evidence="6 11">Adenine phosphoribosyltransferase</fullName>
        <shortName evidence="11">APRT</shortName>
        <ecNumber evidence="6 11">2.4.2.7</ecNumber>
    </recommendedName>
</protein>
<evidence type="ECO:0000256" key="3">
    <source>
        <dbReference type="ARBA" id="ARBA00004496"/>
    </source>
</evidence>
<comment type="similarity">
    <text evidence="5 11">Belongs to the purine/pyrimidine phosphoribosyltransferase family.</text>
</comment>
<dbReference type="Gene3D" id="3.40.50.2020">
    <property type="match status" value="1"/>
</dbReference>
<dbReference type="PANTHER" id="PTHR32315">
    <property type="entry name" value="ADENINE PHOSPHORIBOSYLTRANSFERASE"/>
    <property type="match status" value="1"/>
</dbReference>
<feature type="domain" description="Phosphoribosyltransferase" evidence="12">
    <location>
        <begin position="39"/>
        <end position="168"/>
    </location>
</feature>
<gene>
    <name evidence="11" type="primary">apt</name>
    <name evidence="13" type="ORF">A1s21148_03635</name>
</gene>
<keyword evidence="10 11" id="KW-0660">Purine salvage</keyword>
<dbReference type="GO" id="GO:0003999">
    <property type="term" value="F:adenine phosphoribosyltransferase activity"/>
    <property type="evidence" value="ECO:0007669"/>
    <property type="project" value="UniProtKB-UniRule"/>
</dbReference>
<dbReference type="GO" id="GO:0044209">
    <property type="term" value="P:AMP salvage"/>
    <property type="evidence" value="ECO:0007669"/>
    <property type="project" value="UniProtKB-UniRule"/>
</dbReference>
<dbReference type="GO" id="GO:0006168">
    <property type="term" value="P:adenine salvage"/>
    <property type="evidence" value="ECO:0007669"/>
    <property type="project" value="InterPro"/>
</dbReference>
<dbReference type="RefSeq" id="WP_095671814.1">
    <property type="nucleotide sequence ID" value="NZ_CP016769.1"/>
</dbReference>
<evidence type="ECO:0000313" key="13">
    <source>
        <dbReference type="EMBL" id="ASY11336.1"/>
    </source>
</evidence>
<keyword evidence="14" id="KW-1185">Reference proteome</keyword>
<dbReference type="CDD" id="cd06223">
    <property type="entry name" value="PRTases_typeI"/>
    <property type="match status" value="1"/>
</dbReference>
<dbReference type="GO" id="GO:0005737">
    <property type="term" value="C:cytoplasm"/>
    <property type="evidence" value="ECO:0007669"/>
    <property type="project" value="UniProtKB-SubCell"/>
</dbReference>
<dbReference type="InterPro" id="IPR050054">
    <property type="entry name" value="UPRTase/APRTase"/>
</dbReference>
<dbReference type="FunFam" id="3.40.50.2020:FF:000021">
    <property type="entry name" value="Adenine phosphoribosyltransferase"/>
    <property type="match status" value="1"/>
</dbReference>
<reference evidence="13 14" key="1">
    <citation type="submission" date="2016-07" db="EMBL/GenBank/DDBJ databases">
        <title>High microdiversification within the ubiquitous acI lineage of Actinobacteria.</title>
        <authorList>
            <person name="Neuenschwander S.M."/>
            <person name="Salcher M."/>
            <person name="Ghai R."/>
            <person name="Pernthaler J."/>
        </authorList>
    </citation>
    <scope>NUCLEOTIDE SEQUENCE [LARGE SCALE GENOMIC DNA]</scope>
    <source>
        <strain evidence="13">MMS-21-148</strain>
    </source>
</reference>
<dbReference type="SUPFAM" id="SSF53271">
    <property type="entry name" value="PRTase-like"/>
    <property type="match status" value="1"/>
</dbReference>
<comment type="function">
    <text evidence="2 11">Catalyzes a salvage reaction resulting in the formation of AMP, that is energically less costly than de novo synthesis.</text>
</comment>
<dbReference type="InterPro" id="IPR000836">
    <property type="entry name" value="PRTase_dom"/>
</dbReference>
<dbReference type="Proteomes" id="UP000217144">
    <property type="component" value="Chromosome"/>
</dbReference>
<dbReference type="KEGG" id="plan:A1s21148_03635"/>
<organism evidence="13 14">
    <name type="scientific">Candidatus Planktophila lacus</name>
    <dbReference type="NCBI Taxonomy" id="1884913"/>
    <lineage>
        <taxon>Bacteria</taxon>
        <taxon>Bacillati</taxon>
        <taxon>Actinomycetota</taxon>
        <taxon>Actinomycetes</taxon>
        <taxon>Candidatus Nanopelagicales</taxon>
        <taxon>Candidatus Nanopelagicaceae</taxon>
        <taxon>Candidatus Planktophila</taxon>
    </lineage>
</organism>
<name>A0AAC9YRN2_9ACTN</name>